<dbReference type="KEGG" id="bfm:BP422_21285"/>
<dbReference type="PANTHER" id="PTHR21525:SF9">
    <property type="entry name" value="CHANNEL_COLICIN DOMAIN-CONTAINING PROTEIN"/>
    <property type="match status" value="1"/>
</dbReference>
<accession>A0A220MLS8</accession>
<evidence type="ECO:0008006" key="4">
    <source>
        <dbReference type="Google" id="ProtNLM"/>
    </source>
</evidence>
<dbReference type="PANTHER" id="PTHR21525">
    <property type="entry name" value="MOTILE SPERM PROTEIN"/>
    <property type="match status" value="1"/>
</dbReference>
<evidence type="ECO:0000313" key="3">
    <source>
        <dbReference type="Proteomes" id="UP000197781"/>
    </source>
</evidence>
<proteinExistence type="predicted"/>
<evidence type="ECO:0000313" key="2">
    <source>
        <dbReference type="EMBL" id="ASJ55862.1"/>
    </source>
</evidence>
<dbReference type="RefSeq" id="WP_088909485.1">
    <property type="nucleotide sequence ID" value="NZ_CP018145.1"/>
</dbReference>
<name>A0A220MLS8_9BACL</name>
<evidence type="ECO:0000256" key="1">
    <source>
        <dbReference type="SAM" id="MobiDB-lite"/>
    </source>
</evidence>
<sequence length="794" mass="85985">MSEKLTKFSNFFDGYSEVIGKHEEFQKGLFNSLTSLAETALGTTLSSVAQEAQATEREKTLFEVGGKDSKQILQIDETSRTILELNPNIKKDQAYALIAKADLVHATNGLKYAEKAGMLKYTTRFTEDEIMKMMSSIEFSTGHDSTVRQSNAVQHLSNKGGGAATGKFVESMAHFNLQNGKLLNTPEKMAATFVSMGKLLNDFKTYGALYENAMKMSDNGDLAAILEKHYKAQNKKDAKAKAAQDIATLQRSFASGEKETINIALGKLLMTFSSIQDKTLQQSAFDTLTGDAGDDLAKGLREVNNIATGVFVPEQGKESDYKVGNEAVNAHQLSAQNDAYFKPAQAQAMARNEAMEIATVYAEQMSGINTGISEAAEGVMSSFNSLDESIKGTAIFAGGLLLLGSALNIHTTSQLKKFKDLRTTIEKFPQEATGGKNCCCCCCQGNSRKRKSGSSSKNRRNKNTPRKRRTSEVIDQLADQLKDQLMKRFPLGKLKGGRKGKLMLGLGLGGLWLGKDKLMEQFNSLSLDKLKGEFMNKLGELHPSKLKDGLMKGLGLEELLLGKDKLVEQFKGLSFDQLKDGFMNKLGELHPSKLKDKFMEQFKRLSLDKFNFGLKKVPYLGTLTSLEEVLTSENKLDVAARFGAETVGGWAGGRVGMLAGAALGSLVTPGAGSFVGGLAGGVGGNIGGSMAGGALYDWVKSWWQDTSPPQPVSIQPLIPAVASMPNRSPVSSMPKQPVSITIPQISVPLHVQGVLQDIPTMLKMLSDPSVAQRIKDIIERSLLDALETRGGVTT</sequence>
<gene>
    <name evidence="2" type="ORF">BP422_21285</name>
</gene>
<organism evidence="2 3">
    <name type="scientific">Brevibacillus formosus</name>
    <dbReference type="NCBI Taxonomy" id="54913"/>
    <lineage>
        <taxon>Bacteria</taxon>
        <taxon>Bacillati</taxon>
        <taxon>Bacillota</taxon>
        <taxon>Bacilli</taxon>
        <taxon>Bacillales</taxon>
        <taxon>Paenibacillaceae</taxon>
        <taxon>Brevibacillus</taxon>
    </lineage>
</organism>
<dbReference type="AlphaFoldDB" id="A0A220MLS8"/>
<dbReference type="Proteomes" id="UP000197781">
    <property type="component" value="Chromosome"/>
</dbReference>
<feature type="region of interest" description="Disordered" evidence="1">
    <location>
        <begin position="447"/>
        <end position="471"/>
    </location>
</feature>
<protein>
    <recommendedName>
        <fullName evidence="4">Phage tail tape measure protein</fullName>
    </recommendedName>
</protein>
<dbReference type="EMBL" id="CP018145">
    <property type="protein sequence ID" value="ASJ55862.1"/>
    <property type="molecule type" value="Genomic_DNA"/>
</dbReference>
<reference evidence="2 3" key="1">
    <citation type="submission" date="2016-11" db="EMBL/GenBank/DDBJ databases">
        <authorList>
            <person name="Jaros S."/>
            <person name="Januszkiewicz K."/>
            <person name="Wedrychowicz H."/>
        </authorList>
    </citation>
    <scope>NUCLEOTIDE SEQUENCE [LARGE SCALE GENOMIC DNA]</scope>
    <source>
        <strain evidence="2 3">NF2</strain>
    </source>
</reference>
<feature type="compositionally biased region" description="Basic residues" evidence="1">
    <location>
        <begin position="447"/>
        <end position="469"/>
    </location>
</feature>